<dbReference type="Pfam" id="PF00535">
    <property type="entry name" value="Glycos_transf_2"/>
    <property type="match status" value="1"/>
</dbReference>
<accession>A0A085BEA9</accession>
<organism evidence="4 5">
    <name type="scientific">Epilithonimonas lactis</name>
    <dbReference type="NCBI Taxonomy" id="421072"/>
    <lineage>
        <taxon>Bacteria</taxon>
        <taxon>Pseudomonadati</taxon>
        <taxon>Bacteroidota</taxon>
        <taxon>Flavobacteriia</taxon>
        <taxon>Flavobacteriales</taxon>
        <taxon>Weeksellaceae</taxon>
        <taxon>Chryseobacterium group</taxon>
        <taxon>Epilithonimonas</taxon>
    </lineage>
</organism>
<dbReference type="eggNOG" id="COG0463">
    <property type="taxonomic scope" value="Bacteria"/>
</dbReference>
<evidence type="ECO:0000313" key="5">
    <source>
        <dbReference type="Proteomes" id="UP000028623"/>
    </source>
</evidence>
<dbReference type="InterPro" id="IPR029044">
    <property type="entry name" value="Nucleotide-diphossugar_trans"/>
</dbReference>
<evidence type="ECO:0000259" key="2">
    <source>
        <dbReference type="Pfam" id="PF00535"/>
    </source>
</evidence>
<dbReference type="SUPFAM" id="SSF53448">
    <property type="entry name" value="Nucleotide-diphospho-sugar transferases"/>
    <property type="match status" value="1"/>
</dbReference>
<name>A0A085BEA9_9FLAO</name>
<dbReference type="OrthoDB" id="9801954at2"/>
<dbReference type="AlphaFoldDB" id="A0A085BEA9"/>
<dbReference type="RefSeq" id="WP_034976360.1">
    <property type="nucleotide sequence ID" value="NZ_FOFI01000001.1"/>
</dbReference>
<feature type="domain" description="Galactosyltransferase C-terminal" evidence="3">
    <location>
        <begin position="166"/>
        <end position="228"/>
    </location>
</feature>
<dbReference type="Proteomes" id="UP000028623">
    <property type="component" value="Unassembled WGS sequence"/>
</dbReference>
<proteinExistence type="predicted"/>
<evidence type="ECO:0000259" key="3">
    <source>
        <dbReference type="Pfam" id="PF02709"/>
    </source>
</evidence>
<dbReference type="PANTHER" id="PTHR43685:SF3">
    <property type="entry name" value="SLR2126 PROTEIN"/>
    <property type="match status" value="1"/>
</dbReference>
<dbReference type="InterPro" id="IPR027791">
    <property type="entry name" value="Galactosyl_T_C"/>
</dbReference>
<feature type="domain" description="Glycosyltransferase 2-like" evidence="2">
    <location>
        <begin position="4"/>
        <end position="158"/>
    </location>
</feature>
<evidence type="ECO:0000313" key="4">
    <source>
        <dbReference type="EMBL" id="KFC20804.1"/>
    </source>
</evidence>
<dbReference type="CDD" id="cd06420">
    <property type="entry name" value="GT2_Chondriotin_Pol_N"/>
    <property type="match status" value="1"/>
</dbReference>
<comment type="caution">
    <text evidence="4">The sequence shown here is derived from an EMBL/GenBank/DDBJ whole genome shotgun (WGS) entry which is preliminary data.</text>
</comment>
<keyword evidence="1" id="KW-0808">Transferase</keyword>
<protein>
    <submittedName>
        <fullName evidence="4">Uncharacterized protein</fullName>
    </submittedName>
</protein>
<dbReference type="GO" id="GO:0016740">
    <property type="term" value="F:transferase activity"/>
    <property type="evidence" value="ECO:0007669"/>
    <property type="project" value="UniProtKB-KW"/>
</dbReference>
<dbReference type="InterPro" id="IPR001173">
    <property type="entry name" value="Glyco_trans_2-like"/>
</dbReference>
<gene>
    <name evidence="4" type="ORF">IO89_11200</name>
</gene>
<dbReference type="Gene3D" id="3.90.550.10">
    <property type="entry name" value="Spore Coat Polysaccharide Biosynthesis Protein SpsA, Chain A"/>
    <property type="match status" value="1"/>
</dbReference>
<dbReference type="EMBL" id="JPLY01000004">
    <property type="protein sequence ID" value="KFC20804.1"/>
    <property type="molecule type" value="Genomic_DNA"/>
</dbReference>
<keyword evidence="5" id="KW-1185">Reference proteome</keyword>
<sequence length="269" mass="31233">MKISLIISTYNWPEALQLCLKSVMRQSLMPEEIIIADDGSTASTKEIIDRFRKTYKWKIKHIWHEDNGFKLAEIRNKAVAQASGDYIVQIDGDVILHRDFIRDHKSFAQENSFVKGRRLMIGRTKSATLLKNKSTSVSFLSTDVKMREHGIRIPFFNLIFTSKKEKSADGVLGSNMAFSREDFVKVNGYNNSLKGWGAEDKELAQRFVNFGLVKRKVKYGAIQYHIYHPQSDNCKHDEQMREIEHLKISKNTRCENGLDEIRKDYMVYE</sequence>
<dbReference type="STRING" id="421072.SAMN04488097_0112"/>
<dbReference type="PANTHER" id="PTHR43685">
    <property type="entry name" value="GLYCOSYLTRANSFERASE"/>
    <property type="match status" value="1"/>
</dbReference>
<dbReference type="InterPro" id="IPR050834">
    <property type="entry name" value="Glycosyltransf_2"/>
</dbReference>
<dbReference type="Pfam" id="PF02709">
    <property type="entry name" value="Glyco_transf_7C"/>
    <property type="match status" value="1"/>
</dbReference>
<reference evidence="4 5" key="1">
    <citation type="submission" date="2014-07" db="EMBL/GenBank/DDBJ databases">
        <title>Epilithonimonas lactis LMG 22401 Genome.</title>
        <authorList>
            <person name="Pipes S.E."/>
            <person name="Stropko S.J."/>
        </authorList>
    </citation>
    <scope>NUCLEOTIDE SEQUENCE [LARGE SCALE GENOMIC DNA]</scope>
    <source>
        <strain evidence="4 5">LMG 24401</strain>
    </source>
</reference>
<evidence type="ECO:0000256" key="1">
    <source>
        <dbReference type="ARBA" id="ARBA00022679"/>
    </source>
</evidence>